<accession>A0ACB7T169</accession>
<evidence type="ECO:0000313" key="2">
    <source>
        <dbReference type="Proteomes" id="UP000821845"/>
    </source>
</evidence>
<reference evidence="1" key="1">
    <citation type="submission" date="2020-05" db="EMBL/GenBank/DDBJ databases">
        <title>Large-scale comparative analyses of tick genomes elucidate their genetic diversity and vector capacities.</title>
        <authorList>
            <person name="Jia N."/>
            <person name="Wang J."/>
            <person name="Shi W."/>
            <person name="Du L."/>
            <person name="Sun Y."/>
            <person name="Zhan W."/>
            <person name="Jiang J."/>
            <person name="Wang Q."/>
            <person name="Zhang B."/>
            <person name="Ji P."/>
            <person name="Sakyi L.B."/>
            <person name="Cui X."/>
            <person name="Yuan T."/>
            <person name="Jiang B."/>
            <person name="Yang W."/>
            <person name="Lam T.T.-Y."/>
            <person name="Chang Q."/>
            <person name="Ding S."/>
            <person name="Wang X."/>
            <person name="Zhu J."/>
            <person name="Ruan X."/>
            <person name="Zhao L."/>
            <person name="Wei J."/>
            <person name="Que T."/>
            <person name="Du C."/>
            <person name="Cheng J."/>
            <person name="Dai P."/>
            <person name="Han X."/>
            <person name="Huang E."/>
            <person name="Gao Y."/>
            <person name="Liu J."/>
            <person name="Shao H."/>
            <person name="Ye R."/>
            <person name="Li L."/>
            <person name="Wei W."/>
            <person name="Wang X."/>
            <person name="Wang C."/>
            <person name="Yang T."/>
            <person name="Huo Q."/>
            <person name="Li W."/>
            <person name="Guo W."/>
            <person name="Chen H."/>
            <person name="Zhou L."/>
            <person name="Ni X."/>
            <person name="Tian J."/>
            <person name="Zhou Y."/>
            <person name="Sheng Y."/>
            <person name="Liu T."/>
            <person name="Pan Y."/>
            <person name="Xia L."/>
            <person name="Li J."/>
            <person name="Zhao F."/>
            <person name="Cao W."/>
        </authorList>
    </citation>
    <scope>NUCLEOTIDE SEQUENCE</scope>
    <source>
        <strain evidence="1">Hyas-2018</strain>
    </source>
</reference>
<keyword evidence="2" id="KW-1185">Reference proteome</keyword>
<dbReference type="EMBL" id="CM023491">
    <property type="protein sequence ID" value="KAH6940660.1"/>
    <property type="molecule type" value="Genomic_DNA"/>
</dbReference>
<gene>
    <name evidence="1" type="ORF">HPB50_004079</name>
</gene>
<protein>
    <submittedName>
        <fullName evidence="1">Uncharacterized protein</fullName>
    </submittedName>
</protein>
<sequence>MGGQTPTPTLPVSVSKRSKRHHRSRTSAARSQTAPPAHIEQLTSRRCVDQSRGRRFRDAKAKQAAGEEGDAGLSARCHTQRSPLFIHRRSVRSSRVEQVHRVATPLHCRNKTGFPLQLVCVCPPHLHRHFLSSPSGLARFGRGARVGFCHNNHHHAARDPHRYHRSTVRSGGCSPITFRESAPTRTSI</sequence>
<name>A0ACB7T169_HYAAI</name>
<proteinExistence type="predicted"/>
<organism evidence="1 2">
    <name type="scientific">Hyalomma asiaticum</name>
    <name type="common">Tick</name>
    <dbReference type="NCBI Taxonomy" id="266040"/>
    <lineage>
        <taxon>Eukaryota</taxon>
        <taxon>Metazoa</taxon>
        <taxon>Ecdysozoa</taxon>
        <taxon>Arthropoda</taxon>
        <taxon>Chelicerata</taxon>
        <taxon>Arachnida</taxon>
        <taxon>Acari</taxon>
        <taxon>Parasitiformes</taxon>
        <taxon>Ixodida</taxon>
        <taxon>Ixodoidea</taxon>
        <taxon>Ixodidae</taxon>
        <taxon>Hyalomminae</taxon>
        <taxon>Hyalomma</taxon>
    </lineage>
</organism>
<evidence type="ECO:0000313" key="1">
    <source>
        <dbReference type="EMBL" id="KAH6940660.1"/>
    </source>
</evidence>
<comment type="caution">
    <text evidence="1">The sequence shown here is derived from an EMBL/GenBank/DDBJ whole genome shotgun (WGS) entry which is preliminary data.</text>
</comment>
<dbReference type="Proteomes" id="UP000821845">
    <property type="component" value="Chromosome 11"/>
</dbReference>